<dbReference type="EMBL" id="NHZQ01000447">
    <property type="protein sequence ID" value="PSK34336.1"/>
    <property type="molecule type" value="Genomic_DNA"/>
</dbReference>
<name>A0A2P7YEE7_9PEZI</name>
<sequence>MACRPGISSMSLGRAWIHGMRTKLEQAGKHGFEGVEIFYEDLEYLAESLPAGKTEQGLRDAARSVRDMCDEFGLVIINLQPFSQYDGLRDRSKHAARLDELKFWFQLAQIMRTDLIQIPASFLPQEEATGDIYTIVSDLRIVADLGAQQSPPIRFAYESLCFSTYVNTWEKCWDVVQRVDRPNFGVCLDTYNIGGRVYADPTSPSGKVANPEETTRASIQRLVQTMDVSKVFFIQVVDAERLSEPLVEGHPFHVEGQPARMSWSRNCRLFYGEEDRGAYLPVNQITKAIINGLGFRGWVSMELFNRSMSEPSPTVPHEHARRGIASWAKIQKDTQLVAPPSQPRSEPMRMSSLSRTMMASHSEPRLVSIP</sequence>
<dbReference type="OrthoDB" id="5360893at2759"/>
<keyword evidence="3" id="KW-0645">Protease</keyword>
<keyword evidence="3" id="KW-0378">Hydrolase</keyword>
<dbReference type="InterPro" id="IPR050312">
    <property type="entry name" value="IolE/XylAMocC-like"/>
</dbReference>
<dbReference type="Proteomes" id="UP000243723">
    <property type="component" value="Unassembled WGS sequence"/>
</dbReference>
<feature type="domain" description="Xylose isomerase-like TIM barrel" evidence="2">
    <location>
        <begin position="25"/>
        <end position="316"/>
    </location>
</feature>
<keyword evidence="4" id="KW-1185">Reference proteome</keyword>
<dbReference type="PANTHER" id="PTHR12110">
    <property type="entry name" value="HYDROXYPYRUVATE ISOMERASE"/>
    <property type="match status" value="1"/>
</dbReference>
<dbReference type="Gene3D" id="3.20.20.150">
    <property type="entry name" value="Divalent-metal-dependent TIM barrel enzymes"/>
    <property type="match status" value="1"/>
</dbReference>
<evidence type="ECO:0000256" key="1">
    <source>
        <dbReference type="SAM" id="MobiDB-lite"/>
    </source>
</evidence>
<comment type="caution">
    <text evidence="3">The sequence shown here is derived from an EMBL/GenBank/DDBJ whole genome shotgun (WGS) entry which is preliminary data.</text>
</comment>
<dbReference type="GO" id="GO:0008233">
    <property type="term" value="F:peptidase activity"/>
    <property type="evidence" value="ECO:0007669"/>
    <property type="project" value="UniProtKB-KW"/>
</dbReference>
<dbReference type="GO" id="GO:0006508">
    <property type="term" value="P:proteolysis"/>
    <property type="evidence" value="ECO:0007669"/>
    <property type="project" value="UniProtKB-KW"/>
</dbReference>
<dbReference type="SUPFAM" id="SSF51658">
    <property type="entry name" value="Xylose isomerase-like"/>
    <property type="match status" value="1"/>
</dbReference>
<proteinExistence type="predicted"/>
<dbReference type="PANTHER" id="PTHR12110:SF21">
    <property type="entry name" value="XYLOSE ISOMERASE-LIKE TIM BARREL DOMAIN-CONTAINING PROTEIN"/>
    <property type="match status" value="1"/>
</dbReference>
<gene>
    <name evidence="3" type="ORF">B9Z65_8662</name>
</gene>
<feature type="region of interest" description="Disordered" evidence="1">
    <location>
        <begin position="336"/>
        <end position="370"/>
    </location>
</feature>
<evidence type="ECO:0000313" key="3">
    <source>
        <dbReference type="EMBL" id="PSK34336.1"/>
    </source>
</evidence>
<dbReference type="InterPro" id="IPR036237">
    <property type="entry name" value="Xyl_isomerase-like_sf"/>
</dbReference>
<dbReference type="STRING" id="40998.A0A2P7YEE7"/>
<reference evidence="3 4" key="1">
    <citation type="submission" date="2017-05" db="EMBL/GenBank/DDBJ databases">
        <title>Draft genome sequence of Elsinoe australis.</title>
        <authorList>
            <person name="Cheng Q."/>
        </authorList>
    </citation>
    <scope>NUCLEOTIDE SEQUENCE [LARGE SCALE GENOMIC DNA]</scope>
    <source>
        <strain evidence="3 4">NL1</strain>
    </source>
</reference>
<protein>
    <submittedName>
        <fullName evidence="3">Lon protease 2, peroxisomal</fullName>
    </submittedName>
</protein>
<evidence type="ECO:0000259" key="2">
    <source>
        <dbReference type="Pfam" id="PF01261"/>
    </source>
</evidence>
<dbReference type="InterPro" id="IPR013022">
    <property type="entry name" value="Xyl_isomerase-like_TIM-brl"/>
</dbReference>
<evidence type="ECO:0000313" key="4">
    <source>
        <dbReference type="Proteomes" id="UP000243723"/>
    </source>
</evidence>
<accession>A0A2P7YEE7</accession>
<organism evidence="3 4">
    <name type="scientific">Elsinoe australis</name>
    <dbReference type="NCBI Taxonomy" id="40998"/>
    <lineage>
        <taxon>Eukaryota</taxon>
        <taxon>Fungi</taxon>
        <taxon>Dikarya</taxon>
        <taxon>Ascomycota</taxon>
        <taxon>Pezizomycotina</taxon>
        <taxon>Dothideomycetes</taxon>
        <taxon>Dothideomycetidae</taxon>
        <taxon>Myriangiales</taxon>
        <taxon>Elsinoaceae</taxon>
        <taxon>Elsinoe</taxon>
    </lineage>
</organism>
<dbReference type="AlphaFoldDB" id="A0A2P7YEE7"/>
<dbReference type="Pfam" id="PF01261">
    <property type="entry name" value="AP_endonuc_2"/>
    <property type="match status" value="1"/>
</dbReference>